<sequence>MNDMTSLELRSHILDLAIKHNDKTVKQLVNYPSSLLIAMQQYKDNLNPSYTEIYKIFESGLLLSPSEVDLNWLKNQNNRDRADGILLNQLTYCIA</sequence>
<gene>
    <name evidence="1" type="ORF">Cha6605_3492</name>
</gene>
<dbReference type="EMBL" id="CP003600">
    <property type="protein sequence ID" value="AFY94482.1"/>
    <property type="molecule type" value="Genomic_DNA"/>
</dbReference>
<evidence type="ECO:0000313" key="1">
    <source>
        <dbReference type="EMBL" id="AFY94482.1"/>
    </source>
</evidence>
<dbReference type="RefSeq" id="WP_015160610.1">
    <property type="nucleotide sequence ID" value="NC_019697.1"/>
</dbReference>
<name>K9UHA1_CHAP6</name>
<dbReference type="KEGG" id="cmp:Cha6605_3492"/>
<dbReference type="AlphaFoldDB" id="K9UHA1"/>
<proteinExistence type="predicted"/>
<protein>
    <submittedName>
        <fullName evidence="1">Uncharacterized protein</fullName>
    </submittedName>
</protein>
<accession>K9UHA1</accession>
<evidence type="ECO:0000313" key="2">
    <source>
        <dbReference type="Proteomes" id="UP000010366"/>
    </source>
</evidence>
<reference evidence="1 2" key="1">
    <citation type="submission" date="2012-05" db="EMBL/GenBank/DDBJ databases">
        <title>Finished chromosome of genome of Chamaesiphon sp. PCC 6605.</title>
        <authorList>
            <consortium name="US DOE Joint Genome Institute"/>
            <person name="Gugger M."/>
            <person name="Coursin T."/>
            <person name="Rippka R."/>
            <person name="Tandeau De Marsac N."/>
            <person name="Huntemann M."/>
            <person name="Wei C.-L."/>
            <person name="Han J."/>
            <person name="Detter J.C."/>
            <person name="Han C."/>
            <person name="Tapia R."/>
            <person name="Chen A."/>
            <person name="Kyrpides N."/>
            <person name="Mavromatis K."/>
            <person name="Markowitz V."/>
            <person name="Szeto E."/>
            <person name="Ivanova N."/>
            <person name="Pagani I."/>
            <person name="Pati A."/>
            <person name="Goodwin L."/>
            <person name="Nordberg H.P."/>
            <person name="Cantor M.N."/>
            <person name="Hua S.X."/>
            <person name="Woyke T."/>
            <person name="Kerfeld C.A."/>
        </authorList>
    </citation>
    <scope>NUCLEOTIDE SEQUENCE [LARGE SCALE GENOMIC DNA]</scope>
    <source>
        <strain evidence="2">ATCC 27169 / PCC 6605</strain>
    </source>
</reference>
<organism evidence="1 2">
    <name type="scientific">Chamaesiphon minutus (strain ATCC 27169 / PCC 6605)</name>
    <dbReference type="NCBI Taxonomy" id="1173020"/>
    <lineage>
        <taxon>Bacteria</taxon>
        <taxon>Bacillati</taxon>
        <taxon>Cyanobacteriota</taxon>
        <taxon>Cyanophyceae</taxon>
        <taxon>Gomontiellales</taxon>
        <taxon>Chamaesiphonaceae</taxon>
        <taxon>Chamaesiphon</taxon>
    </lineage>
</organism>
<dbReference type="Proteomes" id="UP000010366">
    <property type="component" value="Chromosome"/>
</dbReference>
<dbReference type="HOGENOM" id="CLU_2367745_0_0_3"/>
<keyword evidence="2" id="KW-1185">Reference proteome</keyword>